<evidence type="ECO:0000256" key="1">
    <source>
        <dbReference type="SAM" id="MobiDB-lite"/>
    </source>
</evidence>
<dbReference type="EMBL" id="CAJQZP010000410">
    <property type="protein sequence ID" value="CAG4960234.1"/>
    <property type="molecule type" value="Genomic_DNA"/>
</dbReference>
<accession>A0A8S3WHK1</accession>
<protein>
    <submittedName>
        <fullName evidence="4">(apollo) hypothetical protein</fullName>
    </submittedName>
</protein>
<dbReference type="PANTHER" id="PTHR19303">
    <property type="entry name" value="TRANSPOSON"/>
    <property type="match status" value="1"/>
</dbReference>
<feature type="compositionally biased region" description="Basic and acidic residues" evidence="1">
    <location>
        <begin position="548"/>
        <end position="566"/>
    </location>
</feature>
<dbReference type="InterPro" id="IPR004875">
    <property type="entry name" value="DDE_SF_endonuclease_dom"/>
</dbReference>
<evidence type="ECO:0000259" key="3">
    <source>
        <dbReference type="Pfam" id="PF05225"/>
    </source>
</evidence>
<sequence>MARTKVNKRKKGNHTADNMLQAIRHYRQGWSIRKAAKEYNVCYPTLQRYIKKNVNVSTSDLHKQRLTPNYDVNKIFTNEQEKSLTEYIKECALKFYGLSTKDVRSLAYQMATINNIKTPDSWNREKMAGLEWLRSYRSRNLDLSLKKPESCSLARATAFNKDTVKMFFDNLKNIMERHPSFGNGCRIYNLDETATTTVQKPLKVIAPKGRQNICKITSGEKGTLVTTCAIVCASGQALPPALVFPRKNLKDYMMTGAPIGSLGLANPSGWMNAELFIEVMKHFIKHTSASSENPALLIMDNHESHLSIEALDMAKRSGETILTLHPHTTSKMQPLDVGLIGPFKAYYNSAVDSWLMRNPGKQMTIYNIAECVGYAYAKSMTPVNITSAFKKCGIFPFDADVFSEIDFMPSAVTDRDQPETSSAKLMAAPSEQLNDRKNLVSPSSDITCAHSPILFEENPSEDVGGNNTGIRSAESPSLLESTTPEHIMALFEAQNSQSPSSIMHEVLKDTGDRAFKSPKEFMLPLKSGPRAGRRKPRKLGKSMIATDTPEKNQIAEERKKTRDKKSAASAIKRPILQDKNFEEPRKKKKAKKVVIPSDPETSEEENFEVIDLSESDISGREDEDEDLDADNLPMVNENFRELERKPKCNDYVLVSFNTKKIKIYYAAVITEVLNSETYVASFMRLIVKEDMKCKYYMPLEPDFAEVNITDIKMILPLPKINGTKTRNSTYVFPLRMSPKLNLR</sequence>
<feature type="compositionally biased region" description="Acidic residues" evidence="1">
    <location>
        <begin position="600"/>
        <end position="614"/>
    </location>
</feature>
<dbReference type="AlphaFoldDB" id="A0A8S3WHK1"/>
<reference evidence="4" key="1">
    <citation type="submission" date="2021-04" db="EMBL/GenBank/DDBJ databases">
        <authorList>
            <person name="Tunstrom K."/>
        </authorList>
    </citation>
    <scope>NUCLEOTIDE SEQUENCE</scope>
</reference>
<feature type="compositionally biased region" description="Basic residues" evidence="1">
    <location>
        <begin position="531"/>
        <end position="540"/>
    </location>
</feature>
<dbReference type="Proteomes" id="UP000691718">
    <property type="component" value="Unassembled WGS sequence"/>
</dbReference>
<evidence type="ECO:0000313" key="5">
    <source>
        <dbReference type="Proteomes" id="UP000691718"/>
    </source>
</evidence>
<evidence type="ECO:0000259" key="2">
    <source>
        <dbReference type="Pfam" id="PF03184"/>
    </source>
</evidence>
<feature type="domain" description="HTH psq-type" evidence="3">
    <location>
        <begin position="16"/>
        <end position="57"/>
    </location>
</feature>
<organism evidence="4 5">
    <name type="scientific">Parnassius apollo</name>
    <name type="common">Apollo butterfly</name>
    <name type="synonym">Papilio apollo</name>
    <dbReference type="NCBI Taxonomy" id="110799"/>
    <lineage>
        <taxon>Eukaryota</taxon>
        <taxon>Metazoa</taxon>
        <taxon>Ecdysozoa</taxon>
        <taxon>Arthropoda</taxon>
        <taxon>Hexapoda</taxon>
        <taxon>Insecta</taxon>
        <taxon>Pterygota</taxon>
        <taxon>Neoptera</taxon>
        <taxon>Endopterygota</taxon>
        <taxon>Lepidoptera</taxon>
        <taxon>Glossata</taxon>
        <taxon>Ditrysia</taxon>
        <taxon>Papilionoidea</taxon>
        <taxon>Papilionidae</taxon>
        <taxon>Parnassiinae</taxon>
        <taxon>Parnassini</taxon>
        <taxon>Parnassius</taxon>
        <taxon>Parnassius</taxon>
    </lineage>
</organism>
<dbReference type="InterPro" id="IPR007889">
    <property type="entry name" value="HTH_Psq"/>
</dbReference>
<proteinExistence type="predicted"/>
<gene>
    <name evidence="4" type="ORF">PAPOLLO_LOCUS6324</name>
</gene>
<feature type="compositionally biased region" description="Basic and acidic residues" evidence="1">
    <location>
        <begin position="575"/>
        <end position="585"/>
    </location>
</feature>
<dbReference type="PANTHER" id="PTHR19303:SF71">
    <property type="entry name" value="ZINC FINGER PHD-TYPE DOMAIN-CONTAINING PROTEIN"/>
    <property type="match status" value="1"/>
</dbReference>
<dbReference type="Pfam" id="PF05225">
    <property type="entry name" value="HTH_psq"/>
    <property type="match status" value="1"/>
</dbReference>
<feature type="region of interest" description="Disordered" evidence="1">
    <location>
        <begin position="522"/>
        <end position="628"/>
    </location>
</feature>
<dbReference type="OrthoDB" id="4327074at2759"/>
<keyword evidence="5" id="KW-1185">Reference proteome</keyword>
<dbReference type="GO" id="GO:0005634">
    <property type="term" value="C:nucleus"/>
    <property type="evidence" value="ECO:0007669"/>
    <property type="project" value="TreeGrafter"/>
</dbReference>
<feature type="domain" description="DDE-1" evidence="2">
    <location>
        <begin position="225"/>
        <end position="389"/>
    </location>
</feature>
<dbReference type="GO" id="GO:0003677">
    <property type="term" value="F:DNA binding"/>
    <property type="evidence" value="ECO:0007669"/>
    <property type="project" value="InterPro"/>
</dbReference>
<evidence type="ECO:0000313" key="4">
    <source>
        <dbReference type="EMBL" id="CAG4960234.1"/>
    </source>
</evidence>
<comment type="caution">
    <text evidence="4">The sequence shown here is derived from an EMBL/GenBank/DDBJ whole genome shotgun (WGS) entry which is preliminary data.</text>
</comment>
<dbReference type="InterPro" id="IPR050863">
    <property type="entry name" value="CenT-Element_Derived"/>
</dbReference>
<dbReference type="Pfam" id="PF03184">
    <property type="entry name" value="DDE_1"/>
    <property type="match status" value="1"/>
</dbReference>
<name>A0A8S3WHK1_PARAO</name>